<keyword evidence="2" id="KW-0732">Signal</keyword>
<evidence type="ECO:0000259" key="3">
    <source>
        <dbReference type="Pfam" id="PF03629"/>
    </source>
</evidence>
<dbReference type="GO" id="GO:0016788">
    <property type="term" value="F:hydrolase activity, acting on ester bonds"/>
    <property type="evidence" value="ECO:0007669"/>
    <property type="project" value="UniProtKB-ARBA"/>
</dbReference>
<dbReference type="AlphaFoldDB" id="A0A2T3HMN0"/>
<name>A0A2T3HMN0_9SPHI</name>
<dbReference type="InterPro" id="IPR005181">
    <property type="entry name" value="SASA"/>
</dbReference>
<dbReference type="Gene3D" id="3.40.50.1110">
    <property type="entry name" value="SGNH hydrolase"/>
    <property type="match status" value="1"/>
</dbReference>
<feature type="chain" id="PRO_5015740645" evidence="2">
    <location>
        <begin position="18"/>
        <end position="263"/>
    </location>
</feature>
<dbReference type="EMBL" id="PYLS01000005">
    <property type="protein sequence ID" value="PST83694.1"/>
    <property type="molecule type" value="Genomic_DNA"/>
</dbReference>
<evidence type="ECO:0000313" key="5">
    <source>
        <dbReference type="Proteomes" id="UP000240912"/>
    </source>
</evidence>
<keyword evidence="1" id="KW-0378">Hydrolase</keyword>
<keyword evidence="5" id="KW-1185">Reference proteome</keyword>
<dbReference type="InterPro" id="IPR052940">
    <property type="entry name" value="Carb_Esterase_6"/>
</dbReference>
<sequence length="263" mass="29286">MLNAKRFLTGLIVAALALTGAATPERPQAKTRVYLLMGQSNMAGRGKVTAVYKSMQHPRVIMLNKNNQWTEAKHPVHFDKPDVAGVGPGLRFGMELAKAYPHDTIALVPCAVGGTSITKWEPGVYDKASKRHVYDDALARIRTAMQKGTVHGVIWLQGEADSGKDTAVNGYLSKLDGLIRNIRREVGNEQLPWVAGELGRYRQRYLVFNKELRKLPRKVANTAVVTSTNLQHKGDTTHLDSPSADLYGKRFARQMIRLERKMK</sequence>
<evidence type="ECO:0000256" key="1">
    <source>
        <dbReference type="ARBA" id="ARBA00022801"/>
    </source>
</evidence>
<feature type="signal peptide" evidence="2">
    <location>
        <begin position="1"/>
        <end position="17"/>
    </location>
</feature>
<protein>
    <submittedName>
        <fullName evidence="4">Sialate O-acetylesterase</fullName>
    </submittedName>
</protein>
<dbReference type="Pfam" id="PF03629">
    <property type="entry name" value="SASA"/>
    <property type="match status" value="1"/>
</dbReference>
<feature type="domain" description="Sialate O-acetylesterase" evidence="3">
    <location>
        <begin position="31"/>
        <end position="256"/>
    </location>
</feature>
<gene>
    <name evidence="4" type="ORF">C7T94_14300</name>
</gene>
<reference evidence="4 5" key="1">
    <citation type="submission" date="2018-03" db="EMBL/GenBank/DDBJ databases">
        <authorList>
            <person name="Keele B.F."/>
        </authorList>
    </citation>
    <scope>NUCLEOTIDE SEQUENCE [LARGE SCALE GENOMIC DNA]</scope>
    <source>
        <strain evidence="4 5">YL28-9</strain>
    </source>
</reference>
<dbReference type="RefSeq" id="WP_107215956.1">
    <property type="nucleotide sequence ID" value="NZ_KZ686269.1"/>
</dbReference>
<proteinExistence type="predicted"/>
<dbReference type="PANTHER" id="PTHR31988">
    <property type="entry name" value="ESTERASE, PUTATIVE (DUF303)-RELATED"/>
    <property type="match status" value="1"/>
</dbReference>
<comment type="caution">
    <text evidence="4">The sequence shown here is derived from an EMBL/GenBank/DDBJ whole genome shotgun (WGS) entry which is preliminary data.</text>
</comment>
<evidence type="ECO:0000313" key="4">
    <source>
        <dbReference type="EMBL" id="PST83694.1"/>
    </source>
</evidence>
<dbReference type="Proteomes" id="UP000240912">
    <property type="component" value="Unassembled WGS sequence"/>
</dbReference>
<dbReference type="OrthoDB" id="9795554at2"/>
<dbReference type="PANTHER" id="PTHR31988:SF19">
    <property type="entry name" value="9-O-ACETYL-N-ACETYLNEURAMINIC ACID DEACETYLASE-RELATED"/>
    <property type="match status" value="1"/>
</dbReference>
<dbReference type="InterPro" id="IPR036514">
    <property type="entry name" value="SGNH_hydro_sf"/>
</dbReference>
<dbReference type="SUPFAM" id="SSF52266">
    <property type="entry name" value="SGNH hydrolase"/>
    <property type="match status" value="1"/>
</dbReference>
<organism evidence="4 5">
    <name type="scientific">Pedobacter yulinensis</name>
    <dbReference type="NCBI Taxonomy" id="2126353"/>
    <lineage>
        <taxon>Bacteria</taxon>
        <taxon>Pseudomonadati</taxon>
        <taxon>Bacteroidota</taxon>
        <taxon>Sphingobacteriia</taxon>
        <taxon>Sphingobacteriales</taxon>
        <taxon>Sphingobacteriaceae</taxon>
        <taxon>Pedobacter</taxon>
    </lineage>
</organism>
<accession>A0A2T3HMN0</accession>
<evidence type="ECO:0000256" key="2">
    <source>
        <dbReference type="SAM" id="SignalP"/>
    </source>
</evidence>